<accession>A0A9D1VYN0</accession>
<evidence type="ECO:0000313" key="2">
    <source>
        <dbReference type="Proteomes" id="UP000824243"/>
    </source>
</evidence>
<proteinExistence type="predicted"/>
<gene>
    <name evidence="1" type="ORF">H9981_08285</name>
</gene>
<evidence type="ECO:0000313" key="1">
    <source>
        <dbReference type="EMBL" id="HIX48988.1"/>
    </source>
</evidence>
<sequence>MFEEKDYYMRIVHELVRMLIRLVFNKDIDRDEEEAVPLEVMEKYKKLISMIDDGQINEAENLLLDGLEPDSRAYFELALMFYEKMNGKTDEFLEEHDYSREEVTDGIKYVVDFYGYGSLMDAFVDENALG</sequence>
<dbReference type="InterPro" id="IPR045507">
    <property type="entry name" value="DUF6483"/>
</dbReference>
<dbReference type="EMBL" id="DXFA01000143">
    <property type="protein sequence ID" value="HIX48988.1"/>
    <property type="molecule type" value="Genomic_DNA"/>
</dbReference>
<comment type="caution">
    <text evidence="1">The sequence shown here is derived from an EMBL/GenBank/DDBJ whole genome shotgun (WGS) entry which is preliminary data.</text>
</comment>
<name>A0A9D1VYN0_9FIRM</name>
<dbReference type="Proteomes" id="UP000824243">
    <property type="component" value="Unassembled WGS sequence"/>
</dbReference>
<reference evidence="1" key="1">
    <citation type="journal article" date="2021" name="PeerJ">
        <title>Extensive microbial diversity within the chicken gut microbiome revealed by metagenomics and culture.</title>
        <authorList>
            <person name="Gilroy R."/>
            <person name="Ravi A."/>
            <person name="Getino M."/>
            <person name="Pursley I."/>
            <person name="Horton D.L."/>
            <person name="Alikhan N.F."/>
            <person name="Baker D."/>
            <person name="Gharbi K."/>
            <person name="Hall N."/>
            <person name="Watson M."/>
            <person name="Adriaenssens E.M."/>
            <person name="Foster-Nyarko E."/>
            <person name="Jarju S."/>
            <person name="Secka A."/>
            <person name="Antonio M."/>
            <person name="Oren A."/>
            <person name="Chaudhuri R.R."/>
            <person name="La Ragione R."/>
            <person name="Hildebrand F."/>
            <person name="Pallen M.J."/>
        </authorList>
    </citation>
    <scope>NUCLEOTIDE SEQUENCE</scope>
    <source>
        <strain evidence="1">ChiSjej5B23-15282</strain>
    </source>
</reference>
<protein>
    <submittedName>
        <fullName evidence="1">Uncharacterized protein</fullName>
    </submittedName>
</protein>
<dbReference type="AlphaFoldDB" id="A0A9D1VYN0"/>
<dbReference type="Pfam" id="PF20092">
    <property type="entry name" value="DUF6483"/>
    <property type="match status" value="1"/>
</dbReference>
<organism evidence="1 2">
    <name type="scientific">Candidatus Mediterraneibacter caccavium</name>
    <dbReference type="NCBI Taxonomy" id="2838661"/>
    <lineage>
        <taxon>Bacteria</taxon>
        <taxon>Bacillati</taxon>
        <taxon>Bacillota</taxon>
        <taxon>Clostridia</taxon>
        <taxon>Lachnospirales</taxon>
        <taxon>Lachnospiraceae</taxon>
        <taxon>Mediterraneibacter</taxon>
    </lineage>
</organism>
<reference evidence="1" key="2">
    <citation type="submission" date="2021-04" db="EMBL/GenBank/DDBJ databases">
        <authorList>
            <person name="Gilroy R."/>
        </authorList>
    </citation>
    <scope>NUCLEOTIDE SEQUENCE</scope>
    <source>
        <strain evidence="1">ChiSjej5B23-15282</strain>
    </source>
</reference>